<evidence type="ECO:0000256" key="1">
    <source>
        <dbReference type="PROSITE-ProRule" id="PRU00339"/>
    </source>
</evidence>
<comment type="caution">
    <text evidence="3">The sequence shown here is derived from an EMBL/GenBank/DDBJ whole genome shotgun (WGS) entry which is preliminary data.</text>
</comment>
<protein>
    <recommendedName>
        <fullName evidence="5">Tetratricopeptide repeat-like domain-containing protein</fullName>
    </recommendedName>
</protein>
<evidence type="ECO:0000313" key="3">
    <source>
        <dbReference type="EMBL" id="OUD10061.1"/>
    </source>
</evidence>
<dbReference type="Proteomes" id="UP000194664">
    <property type="component" value="Unassembled WGS sequence"/>
</dbReference>
<dbReference type="PANTHER" id="PTHR12558:SF13">
    <property type="entry name" value="CELL DIVISION CYCLE PROTEIN 27 HOMOLOG"/>
    <property type="match status" value="1"/>
</dbReference>
<dbReference type="Pfam" id="PF13432">
    <property type="entry name" value="TPR_16"/>
    <property type="match status" value="3"/>
</dbReference>
<keyword evidence="2" id="KW-0732">Signal</keyword>
<organism evidence="3 4">
    <name type="scientific">Marivivens niveibacter</name>
    <dbReference type="NCBI Taxonomy" id="1930667"/>
    <lineage>
        <taxon>Bacteria</taxon>
        <taxon>Pseudomonadati</taxon>
        <taxon>Pseudomonadota</taxon>
        <taxon>Alphaproteobacteria</taxon>
        <taxon>Rhodobacterales</taxon>
        <taxon>Paracoccaceae</taxon>
        <taxon>Marivivens group</taxon>
        <taxon>Marivivens</taxon>
    </lineage>
</organism>
<dbReference type="PANTHER" id="PTHR12558">
    <property type="entry name" value="CELL DIVISION CYCLE 16,23,27"/>
    <property type="match status" value="1"/>
</dbReference>
<gene>
    <name evidence="3" type="ORF">BVC71_00655</name>
</gene>
<feature type="repeat" description="TPR" evidence="1">
    <location>
        <begin position="405"/>
        <end position="438"/>
    </location>
</feature>
<accession>A0A251X0H3</accession>
<evidence type="ECO:0008006" key="5">
    <source>
        <dbReference type="Google" id="ProtNLM"/>
    </source>
</evidence>
<dbReference type="PROSITE" id="PS50005">
    <property type="entry name" value="TPR"/>
    <property type="match status" value="1"/>
</dbReference>
<dbReference type="AlphaFoldDB" id="A0A251X0H3"/>
<dbReference type="EMBL" id="MSPP01000001">
    <property type="protein sequence ID" value="OUD10061.1"/>
    <property type="molecule type" value="Genomic_DNA"/>
</dbReference>
<name>A0A251X0H3_9RHOB</name>
<proteinExistence type="predicted"/>
<feature type="signal peptide" evidence="2">
    <location>
        <begin position="1"/>
        <end position="30"/>
    </location>
</feature>
<dbReference type="InterPro" id="IPR019734">
    <property type="entry name" value="TPR_rpt"/>
</dbReference>
<keyword evidence="1" id="KW-0802">TPR repeat</keyword>
<keyword evidence="4" id="KW-1185">Reference proteome</keyword>
<dbReference type="Gene3D" id="1.25.40.10">
    <property type="entry name" value="Tetratricopeptide repeat domain"/>
    <property type="match status" value="3"/>
</dbReference>
<dbReference type="OrthoDB" id="9766710at2"/>
<dbReference type="SUPFAM" id="SSF48452">
    <property type="entry name" value="TPR-like"/>
    <property type="match status" value="3"/>
</dbReference>
<evidence type="ECO:0000313" key="4">
    <source>
        <dbReference type="Proteomes" id="UP000194664"/>
    </source>
</evidence>
<reference evidence="3 4" key="1">
    <citation type="submission" date="2016-12" db="EMBL/GenBank/DDBJ databases">
        <title>The draft genome sequence of HSLHS2.</title>
        <authorList>
            <person name="Hu D."/>
            <person name="Wang L."/>
            <person name="Shao Z."/>
        </authorList>
    </citation>
    <scope>NUCLEOTIDE SEQUENCE [LARGE SCALE GENOMIC DNA]</scope>
    <source>
        <strain evidence="3">MCCC 1A06712</strain>
    </source>
</reference>
<sequence>MKGAYVTLSIRRLCAATAITLSLIPFSARADGGFGAYLAGKQAFTEGSYQEAADYFERFLPDNPQDLSIVDGIINAYAAMGDFDSAAPYARQLADQGNISQVANIVVMIQAIKNGDWDQAHTYLEQGMSISPLVDGSIQAWAALADGRMSDAIEAFDAQSEIQGSSSFGVYQKALAYAYVGDFESADQLFSDAMDNGMALNPAAVIAYAQILSQLDRADDAIGILRRADPMAVNPMGNRMIRALQDGKTFAFDVITSPSEGLSEVFMSIASAVSADAPPSYTLTYAWSAHLLAPTKSDPIIMAAGTYAQTGRDDLAAQTYALVPDDDPRFIEAELGRAEALENAGQSEAAIEALRNLNRRFTAAPFVLYTLGDHLRRDEQYAEAEAAYTKALEMHAPDEEVRRLWFVYFSRGICRERMQQWDAAETDFRRALELRPGHPTVLNYLGYSLIERGEKLDEALALIEEAIAADPDNGAIIDSLGWAMYQLGSYAEATPLLERASELEATDPVVNDHLGDAYWMVGRKIEARFQWQRALSFDPAEKDAERIRLKLEVGLDAVLERENAPLDEPKP</sequence>
<dbReference type="InterPro" id="IPR011990">
    <property type="entry name" value="TPR-like_helical_dom_sf"/>
</dbReference>
<evidence type="ECO:0000256" key="2">
    <source>
        <dbReference type="SAM" id="SignalP"/>
    </source>
</evidence>
<feature type="chain" id="PRO_5013123682" description="Tetratricopeptide repeat-like domain-containing protein" evidence="2">
    <location>
        <begin position="31"/>
        <end position="571"/>
    </location>
</feature>
<dbReference type="SMART" id="SM00028">
    <property type="entry name" value="TPR"/>
    <property type="match status" value="5"/>
</dbReference>